<dbReference type="EMBL" id="BKCJ011322376">
    <property type="protein sequence ID" value="GFD20471.1"/>
    <property type="molecule type" value="Genomic_DNA"/>
</dbReference>
<sequence length="154" mass="17082">RELERFSPLKPIPTRLLRAVHRLIGMAEELRKVGGVFGVVGDADAGQDLPVMALEDHGHGEGLADFFRHLAGILGAVDPVEQYHEFITADARHGIGFAHALFQAMGHFLEQQIACSVTEGVVDLFEFVQIQIEQRQTSFAGLRPLQRLQQAFLQ</sequence>
<accession>A0A699UFC9</accession>
<evidence type="ECO:0000313" key="1">
    <source>
        <dbReference type="EMBL" id="GFD20471.1"/>
    </source>
</evidence>
<name>A0A699UFC9_TANCI</name>
<feature type="non-terminal residue" evidence="1">
    <location>
        <position position="1"/>
    </location>
</feature>
<reference evidence="1" key="1">
    <citation type="journal article" date="2019" name="Sci. Rep.">
        <title>Draft genome of Tanacetum cinerariifolium, the natural source of mosquito coil.</title>
        <authorList>
            <person name="Yamashiro T."/>
            <person name="Shiraishi A."/>
            <person name="Satake H."/>
            <person name="Nakayama K."/>
        </authorList>
    </citation>
    <scope>NUCLEOTIDE SEQUENCE</scope>
</reference>
<protein>
    <submittedName>
        <fullName evidence="1">Uncharacterized protein</fullName>
    </submittedName>
</protein>
<gene>
    <name evidence="1" type="ORF">Tci_892440</name>
</gene>
<dbReference type="AlphaFoldDB" id="A0A699UFC9"/>
<organism evidence="1">
    <name type="scientific">Tanacetum cinerariifolium</name>
    <name type="common">Dalmatian daisy</name>
    <name type="synonym">Chrysanthemum cinerariifolium</name>
    <dbReference type="NCBI Taxonomy" id="118510"/>
    <lineage>
        <taxon>Eukaryota</taxon>
        <taxon>Viridiplantae</taxon>
        <taxon>Streptophyta</taxon>
        <taxon>Embryophyta</taxon>
        <taxon>Tracheophyta</taxon>
        <taxon>Spermatophyta</taxon>
        <taxon>Magnoliopsida</taxon>
        <taxon>eudicotyledons</taxon>
        <taxon>Gunneridae</taxon>
        <taxon>Pentapetalae</taxon>
        <taxon>asterids</taxon>
        <taxon>campanulids</taxon>
        <taxon>Asterales</taxon>
        <taxon>Asteraceae</taxon>
        <taxon>Asteroideae</taxon>
        <taxon>Anthemideae</taxon>
        <taxon>Anthemidinae</taxon>
        <taxon>Tanacetum</taxon>
    </lineage>
</organism>
<proteinExistence type="predicted"/>
<comment type="caution">
    <text evidence="1">The sequence shown here is derived from an EMBL/GenBank/DDBJ whole genome shotgun (WGS) entry which is preliminary data.</text>
</comment>